<keyword evidence="2" id="KW-1185">Reference proteome</keyword>
<reference evidence="1" key="1">
    <citation type="submission" date="2018-03" db="EMBL/GenBank/DDBJ databases">
        <authorList>
            <person name="Guldener U."/>
        </authorList>
    </citation>
    <scope>NUCLEOTIDE SEQUENCE</scope>
</reference>
<proteinExistence type="predicted"/>
<dbReference type="EMBL" id="ONZQ02000012">
    <property type="protein sequence ID" value="SPO05244.1"/>
    <property type="molecule type" value="Genomic_DNA"/>
</dbReference>
<gene>
    <name evidence="1" type="ORF">DNG_07931</name>
</gene>
<evidence type="ECO:0000313" key="1">
    <source>
        <dbReference type="EMBL" id="SPO05244.1"/>
    </source>
</evidence>
<name>A0AAE8N4C2_9PEZI</name>
<sequence length="44" mass="4942">MAPYTPKLVPFDAVLNNPVSQHDEDDRLRTGNDGTVTVTLGDWW</sequence>
<protein>
    <submittedName>
        <fullName evidence="1">Uncharacterized protein</fullName>
    </submittedName>
</protein>
<comment type="caution">
    <text evidence="1">The sequence shown here is derived from an EMBL/GenBank/DDBJ whole genome shotgun (WGS) entry which is preliminary data.</text>
</comment>
<organism evidence="1 2">
    <name type="scientific">Cephalotrichum gorgonifer</name>
    <dbReference type="NCBI Taxonomy" id="2041049"/>
    <lineage>
        <taxon>Eukaryota</taxon>
        <taxon>Fungi</taxon>
        <taxon>Dikarya</taxon>
        <taxon>Ascomycota</taxon>
        <taxon>Pezizomycotina</taxon>
        <taxon>Sordariomycetes</taxon>
        <taxon>Hypocreomycetidae</taxon>
        <taxon>Microascales</taxon>
        <taxon>Microascaceae</taxon>
        <taxon>Cephalotrichum</taxon>
    </lineage>
</organism>
<evidence type="ECO:0000313" key="2">
    <source>
        <dbReference type="Proteomes" id="UP001187682"/>
    </source>
</evidence>
<accession>A0AAE8N4C2</accession>
<dbReference type="AlphaFoldDB" id="A0AAE8N4C2"/>
<dbReference type="Proteomes" id="UP001187682">
    <property type="component" value="Unassembled WGS sequence"/>
</dbReference>